<accession>A0A444XUQ6</accession>
<name>A0A444XUQ6_ARAHY</name>
<feature type="region of interest" description="Disordered" evidence="5">
    <location>
        <begin position="44"/>
        <end position="65"/>
    </location>
</feature>
<evidence type="ECO:0000256" key="5">
    <source>
        <dbReference type="SAM" id="MobiDB-lite"/>
    </source>
</evidence>
<feature type="compositionally biased region" description="Low complexity" evidence="5">
    <location>
        <begin position="44"/>
        <end position="53"/>
    </location>
</feature>
<gene>
    <name evidence="7" type="ORF">Ahy_B09g099798</name>
    <name evidence="6" type="ORF">DS421_19g671320</name>
</gene>
<dbReference type="InterPro" id="IPR011989">
    <property type="entry name" value="ARM-like"/>
</dbReference>
<dbReference type="FunFam" id="1.25.10.10:FF:000041">
    <property type="entry name" value="Serine/threonine protein phosphatase 2A regulatory subunit"/>
    <property type="match status" value="1"/>
</dbReference>
<evidence type="ECO:0000313" key="7">
    <source>
        <dbReference type="EMBL" id="RYQ93519.1"/>
    </source>
</evidence>
<dbReference type="STRING" id="3818.A0A444XUQ6"/>
<organism evidence="7 8">
    <name type="scientific">Arachis hypogaea</name>
    <name type="common">Peanut</name>
    <dbReference type="NCBI Taxonomy" id="3818"/>
    <lineage>
        <taxon>Eukaryota</taxon>
        <taxon>Viridiplantae</taxon>
        <taxon>Streptophyta</taxon>
        <taxon>Embryophyta</taxon>
        <taxon>Tracheophyta</taxon>
        <taxon>Spermatophyta</taxon>
        <taxon>Magnoliopsida</taxon>
        <taxon>eudicotyledons</taxon>
        <taxon>Gunneridae</taxon>
        <taxon>Pentapetalae</taxon>
        <taxon>rosids</taxon>
        <taxon>fabids</taxon>
        <taxon>Fabales</taxon>
        <taxon>Fabaceae</taxon>
        <taxon>Papilionoideae</taxon>
        <taxon>50 kb inversion clade</taxon>
        <taxon>dalbergioids sensu lato</taxon>
        <taxon>Dalbergieae</taxon>
        <taxon>Pterocarpus clade</taxon>
        <taxon>Arachis</taxon>
    </lineage>
</organism>
<dbReference type="Proteomes" id="UP000289738">
    <property type="component" value="Chromosome B09"/>
</dbReference>
<feature type="region of interest" description="Disordered" evidence="5">
    <location>
        <begin position="7"/>
        <end position="27"/>
    </location>
</feature>
<dbReference type="PANTHER" id="PTHR10257">
    <property type="entry name" value="SERINE/THREONINE PROTEIN PHOSPHATASE 2A PP2A REGULATORY SUBUNIT B"/>
    <property type="match status" value="1"/>
</dbReference>
<protein>
    <recommendedName>
        <fullName evidence="4">Serine/threonine protein phosphatase 2A regulatory subunit</fullName>
    </recommendedName>
</protein>
<comment type="subcellular location">
    <subcellularLocation>
        <location evidence="1">Cytoplasm</location>
    </subcellularLocation>
</comment>
<keyword evidence="8" id="KW-1185">Reference proteome</keyword>
<reference evidence="7 8" key="1">
    <citation type="submission" date="2019-01" db="EMBL/GenBank/DDBJ databases">
        <title>Sequencing of cultivated peanut Arachis hypogaea provides insights into genome evolution and oil improvement.</title>
        <authorList>
            <person name="Chen X."/>
        </authorList>
    </citation>
    <scope>NUCLEOTIDE SEQUENCE [LARGE SCALE GENOMIC DNA]</scope>
    <source>
        <strain evidence="8">cv. Fuhuasheng</strain>
        <strain evidence="7">GDAAS-fuhuasheng2018</strain>
        <tissue evidence="7">Leaves</tissue>
    </source>
</reference>
<dbReference type="InterPro" id="IPR016024">
    <property type="entry name" value="ARM-type_fold"/>
</dbReference>
<reference evidence="6 9" key="2">
    <citation type="submission" date="2020-01" db="EMBL/GenBank/DDBJ databases">
        <title>Genome sequence of Arachis hypogaea, cultivar Shitouqi.</title>
        <authorList>
            <person name="Zhuang W."/>
            <person name="Chen H."/>
            <person name="Varshney R."/>
            <person name="Wang D."/>
            <person name="Ming R."/>
        </authorList>
    </citation>
    <scope>NUCLEOTIDE SEQUENCE [LARGE SCALE GENOMIC DNA]</scope>
    <source>
        <tissue evidence="6">Young leaf</tissue>
    </source>
</reference>
<evidence type="ECO:0000256" key="1">
    <source>
        <dbReference type="ARBA" id="ARBA00004496"/>
    </source>
</evidence>
<feature type="compositionally biased region" description="Basic residues" evidence="5">
    <location>
        <begin position="7"/>
        <end position="20"/>
    </location>
</feature>
<dbReference type="GO" id="GO:0007165">
    <property type="term" value="P:signal transduction"/>
    <property type="evidence" value="ECO:0007669"/>
    <property type="project" value="InterPro"/>
</dbReference>
<dbReference type="SUPFAM" id="SSF48371">
    <property type="entry name" value="ARM repeat"/>
    <property type="match status" value="1"/>
</dbReference>
<comment type="function">
    <text evidence="4">The B regulatory subunit might modulate substrate selectivity and catalytic activity, and also might direct the localization of the catalytic enzyme to a particular subcellular compartment.</text>
</comment>
<evidence type="ECO:0000313" key="8">
    <source>
        <dbReference type="Proteomes" id="UP000289738"/>
    </source>
</evidence>
<proteinExistence type="inferred from homology"/>
<evidence type="ECO:0000256" key="4">
    <source>
        <dbReference type="PIRNR" id="PIRNR028043"/>
    </source>
</evidence>
<evidence type="ECO:0000256" key="2">
    <source>
        <dbReference type="ARBA" id="ARBA00009745"/>
    </source>
</evidence>
<dbReference type="Gramene" id="arahy.Tifrunner.gnm2.ann2.Ah19g526000.1">
    <property type="protein sequence ID" value="arahy.Tifrunner.gnm2.ann2.Ah19g526000.1-CDS"/>
    <property type="gene ID" value="arahy.Tifrunner.gnm2.ann2.Ah19g526000"/>
</dbReference>
<dbReference type="InterPro" id="IPR002554">
    <property type="entry name" value="PP2A_B56"/>
</dbReference>
<dbReference type="OrthoDB" id="10264446at2759"/>
<evidence type="ECO:0000256" key="3">
    <source>
        <dbReference type="ARBA" id="ARBA00022490"/>
    </source>
</evidence>
<dbReference type="EMBL" id="CP031001">
    <property type="protein sequence ID" value="QHN79598.1"/>
    <property type="molecule type" value="Genomic_DNA"/>
</dbReference>
<evidence type="ECO:0000313" key="9">
    <source>
        <dbReference type="Proteomes" id="UP000464620"/>
    </source>
</evidence>
<dbReference type="SMR" id="A0A444XUQ6"/>
<sequence length="491" mass="56576">MFNKIIKRAHAHAHKKSAKSGHHENSSNGQQFYEVVMKHASRTATATATPAAANSDPIPSPTPVPLPGPLVIEHLPPLREVPSSERPSLFLRKIQLCCILCDFSDSSKNATAIGIKRQTLYELVDIVQSGSFKFTENQDDLVKMISANIFRCLPPASHENTATETGDPEEDDTFLEPSWPHLQLVYEILLRYIVSPETDIKNAKRYIDHIFVLKLLDLFDSEDMREREYLKTILHRIYGKFMVHRPFIRKAINNVFYRFIFETQRHNGIAELLEILGSIINGFALPMKEEHKLFLIRALLPLHKPKSVHTYHNQLAYCIVQFVEKDNRLAEPVIKGMLKYWPVTNCQKEVLFLGELEEVLESTQPAEFQKCMISLSRKLGQCLNSPHFQIAERALYLWNNEHIISLVAQNRSVILPIIFEALERNMQSHWNQAVHGLTVNVRKMFMEMDTELFEECQRRYLEKEAGAREQEEKRELTWKQLEAVAAQAVIG</sequence>
<evidence type="ECO:0000313" key="6">
    <source>
        <dbReference type="EMBL" id="QHN79598.1"/>
    </source>
</evidence>
<dbReference type="Gene3D" id="1.25.10.10">
    <property type="entry name" value="Leucine-rich Repeat Variant"/>
    <property type="match status" value="1"/>
</dbReference>
<dbReference type="PANTHER" id="PTHR10257:SF75">
    <property type="entry name" value="SERINE_THREONINE PROTEIN PHOSPHATASE 2A REGULATORY SUBUNIT"/>
    <property type="match status" value="1"/>
</dbReference>
<comment type="similarity">
    <text evidence="2">Belongs to the phosphatase 2A regulatory subunit B56 family.</text>
</comment>
<dbReference type="GO" id="GO:0000159">
    <property type="term" value="C:protein phosphatase type 2A complex"/>
    <property type="evidence" value="ECO:0007669"/>
    <property type="project" value="UniProtKB-UniRule"/>
</dbReference>
<dbReference type="GO" id="GO:0005737">
    <property type="term" value="C:cytoplasm"/>
    <property type="evidence" value="ECO:0007669"/>
    <property type="project" value="UniProtKB-SubCell"/>
</dbReference>
<dbReference type="Pfam" id="PF01603">
    <property type="entry name" value="B56"/>
    <property type="match status" value="1"/>
</dbReference>
<dbReference type="AlphaFoldDB" id="A0A444XUQ6"/>
<dbReference type="GO" id="GO:0019888">
    <property type="term" value="F:protein phosphatase regulator activity"/>
    <property type="evidence" value="ECO:0007669"/>
    <property type="project" value="UniProtKB-UniRule"/>
</dbReference>
<dbReference type="EMBL" id="SDMP01000019">
    <property type="protein sequence ID" value="RYQ93519.1"/>
    <property type="molecule type" value="Genomic_DNA"/>
</dbReference>
<keyword evidence="3" id="KW-0963">Cytoplasm</keyword>
<dbReference type="PIRSF" id="PIRSF028043">
    <property type="entry name" value="PP2A_B56"/>
    <property type="match status" value="1"/>
</dbReference>
<dbReference type="Proteomes" id="UP000464620">
    <property type="component" value="Chromosome B09"/>
</dbReference>